<feature type="domain" description="NIPSNAP" evidence="1">
    <location>
        <begin position="18"/>
        <end position="111"/>
    </location>
</feature>
<accession>A0ABV3WY47</accession>
<dbReference type="Pfam" id="PF07978">
    <property type="entry name" value="NIPSNAP"/>
    <property type="match status" value="1"/>
</dbReference>
<dbReference type="SUPFAM" id="SSF54909">
    <property type="entry name" value="Dimeric alpha+beta barrel"/>
    <property type="match status" value="1"/>
</dbReference>
<evidence type="ECO:0000259" key="1">
    <source>
        <dbReference type="Pfam" id="PF07978"/>
    </source>
</evidence>
<gene>
    <name evidence="2" type="ORF">V1479_17905</name>
</gene>
<organism evidence="2 3">
    <name type="scientific">Neoaquamicrobium sediminum</name>
    <dbReference type="NCBI Taxonomy" id="1849104"/>
    <lineage>
        <taxon>Bacteria</taxon>
        <taxon>Pseudomonadati</taxon>
        <taxon>Pseudomonadota</taxon>
        <taxon>Alphaproteobacteria</taxon>
        <taxon>Hyphomicrobiales</taxon>
        <taxon>Phyllobacteriaceae</taxon>
        <taxon>Neoaquamicrobium</taxon>
    </lineage>
</organism>
<dbReference type="Proteomes" id="UP001559025">
    <property type="component" value="Unassembled WGS sequence"/>
</dbReference>
<evidence type="ECO:0000313" key="3">
    <source>
        <dbReference type="Proteomes" id="UP001559025"/>
    </source>
</evidence>
<dbReference type="InterPro" id="IPR012577">
    <property type="entry name" value="NIPSNAP"/>
</dbReference>
<dbReference type="RefSeq" id="WP_368804144.1">
    <property type="nucleotide sequence ID" value="NZ_JAZHFV010000006.1"/>
</dbReference>
<reference evidence="2 3" key="1">
    <citation type="submission" date="2024-01" db="EMBL/GenBank/DDBJ databases">
        <title>New evidence supports the origin of RcGTA from prophage.</title>
        <authorList>
            <person name="Xu Y."/>
            <person name="Liu B."/>
            <person name="Chen F."/>
        </authorList>
    </citation>
    <scope>NUCLEOTIDE SEQUENCE [LARGE SCALE GENOMIC DNA]</scope>
    <source>
        <strain evidence="2 3">CBW1107-2</strain>
    </source>
</reference>
<protein>
    <submittedName>
        <fullName evidence="2">NIPSNAP family protein</fullName>
    </submittedName>
</protein>
<name>A0ABV3WY47_9HYPH</name>
<dbReference type="EMBL" id="JAZHFV010000006">
    <property type="protein sequence ID" value="MEX4009191.1"/>
    <property type="molecule type" value="Genomic_DNA"/>
</dbReference>
<comment type="caution">
    <text evidence="2">The sequence shown here is derived from an EMBL/GenBank/DDBJ whole genome shotgun (WGS) entry which is preliminary data.</text>
</comment>
<sequence length="246" mass="26811">MHLSATEPASQTVQTAVVELRQYTLHPGARDTLIDLFDREFVETQEVCGISVLGQFRDLDRPDRFVWLRGFSGMESRAAALALFYDGPVWAAHSAAANATMIDFDDVLLLRPCGGDTLGALDPRNRPQQAVSMSPACNFEALICPVDPGDLDGFVAWYRDAFVPALKAVGGETVASLVTETSENTFPRLPVREDVSVFVTLIRVAGENGFERLQDTPPGAAVLAELARRTPVARLRLAPTARSLLR</sequence>
<dbReference type="Gene3D" id="3.30.70.100">
    <property type="match status" value="1"/>
</dbReference>
<evidence type="ECO:0000313" key="2">
    <source>
        <dbReference type="EMBL" id="MEX4009191.1"/>
    </source>
</evidence>
<dbReference type="InterPro" id="IPR011008">
    <property type="entry name" value="Dimeric_a/b-barrel"/>
</dbReference>
<keyword evidence="3" id="KW-1185">Reference proteome</keyword>
<proteinExistence type="predicted"/>